<dbReference type="RefSeq" id="WP_130139181.1">
    <property type="nucleotide sequence ID" value="NZ_SGFE01000142.1"/>
</dbReference>
<keyword evidence="2" id="KW-0472">Membrane</keyword>
<feature type="transmembrane region" description="Helical" evidence="2">
    <location>
        <begin position="66"/>
        <end position="96"/>
    </location>
</feature>
<comment type="caution">
    <text evidence="3">The sequence shown here is derived from an EMBL/GenBank/DDBJ whole genome shotgun (WGS) entry which is preliminary data.</text>
</comment>
<dbReference type="AlphaFoldDB" id="A0A4Q7CTE6"/>
<feature type="region of interest" description="Disordered" evidence="1">
    <location>
        <begin position="365"/>
        <end position="390"/>
    </location>
</feature>
<keyword evidence="2" id="KW-1133">Transmembrane helix</keyword>
<feature type="transmembrane region" description="Helical" evidence="2">
    <location>
        <begin position="21"/>
        <end position="46"/>
    </location>
</feature>
<accession>A0A4Q7CTE6</accession>
<feature type="transmembrane region" description="Helical" evidence="2">
    <location>
        <begin position="180"/>
        <end position="210"/>
    </location>
</feature>
<feature type="transmembrane region" description="Helical" evidence="2">
    <location>
        <begin position="254"/>
        <end position="278"/>
    </location>
</feature>
<dbReference type="Proteomes" id="UP000293369">
    <property type="component" value="Unassembled WGS sequence"/>
</dbReference>
<evidence type="ECO:0000256" key="2">
    <source>
        <dbReference type="SAM" id="Phobius"/>
    </source>
</evidence>
<protein>
    <submittedName>
        <fullName evidence="3">Uncharacterized protein</fullName>
    </submittedName>
</protein>
<organism evidence="3 4">
    <name type="scientific">Pseudomonas orientalis</name>
    <dbReference type="NCBI Taxonomy" id="76758"/>
    <lineage>
        <taxon>Bacteria</taxon>
        <taxon>Pseudomonadati</taxon>
        <taxon>Pseudomonadota</taxon>
        <taxon>Gammaproteobacteria</taxon>
        <taxon>Pseudomonadales</taxon>
        <taxon>Pseudomonadaceae</taxon>
        <taxon>Pseudomonas</taxon>
    </lineage>
</organism>
<evidence type="ECO:0000256" key="1">
    <source>
        <dbReference type="SAM" id="MobiDB-lite"/>
    </source>
</evidence>
<gene>
    <name evidence="3" type="ORF">EUX57_27410</name>
</gene>
<sequence>MPNATPLTFQQTLKKNLKRVATYWAPLSVLFTALGALLGFYTLSTYATSINRPDLMAAALEAKSALVPWLAAVMGMLGAYLLILLSTTVLFGLTVSLFNDIPSLQHKLVGILLMPILIGIVALLWQNFEGPTLDDWGKLTWMLIWLGASLLALLTMRTFRVAVDTCATMASPGNPRSWPLRLWFMLMVALLLVATVICAVFPASLILHAYTGEDTPEALRHLMVISMFAATVTLLPVVVFYVSKADLFKRLSVGLLMVLVSGGVVIVISPGSPAAIVYSASSMMKARNPVEARYMLTTSYATEDFDTNIWGNVQTVRGKPEVSAFPLFSFGDVLLLCPTSLINKSRKEWPQYSAYCVLTQSSNTIRRPKKSDPATARIPGIGNPPDHKET</sequence>
<feature type="transmembrane region" description="Helical" evidence="2">
    <location>
        <begin position="222"/>
        <end position="242"/>
    </location>
</feature>
<reference evidence="3 4" key="1">
    <citation type="submission" date="2019-02" db="EMBL/GenBank/DDBJ databases">
        <title>Pseudomonas spp from wheat grain.</title>
        <authorList>
            <person name="Cho G.-S."/>
            <person name="Franz C.M.A.P."/>
        </authorList>
    </citation>
    <scope>NUCLEOTIDE SEQUENCE [LARGE SCALE GENOMIC DNA]</scope>
    <source>
        <strain evidence="3 4">133NRW</strain>
    </source>
</reference>
<evidence type="ECO:0000313" key="3">
    <source>
        <dbReference type="EMBL" id="RZI18861.1"/>
    </source>
</evidence>
<proteinExistence type="predicted"/>
<keyword evidence="2" id="KW-0812">Transmembrane</keyword>
<feature type="transmembrane region" description="Helical" evidence="2">
    <location>
        <begin position="108"/>
        <end position="128"/>
    </location>
</feature>
<dbReference type="EMBL" id="SGFE01000142">
    <property type="protein sequence ID" value="RZI18861.1"/>
    <property type="molecule type" value="Genomic_DNA"/>
</dbReference>
<feature type="transmembrane region" description="Helical" evidence="2">
    <location>
        <begin position="140"/>
        <end position="159"/>
    </location>
</feature>
<name>A0A4Q7CTE6_9PSED</name>
<evidence type="ECO:0000313" key="4">
    <source>
        <dbReference type="Proteomes" id="UP000293369"/>
    </source>
</evidence>